<name>A0A7V9Z700_9BACL</name>
<dbReference type="GO" id="GO:0004674">
    <property type="term" value="F:protein serine/threonine kinase activity"/>
    <property type="evidence" value="ECO:0007669"/>
    <property type="project" value="UniProtKB-KW"/>
</dbReference>
<feature type="domain" description="Histidine kinase/HSP90-like ATPase" evidence="2">
    <location>
        <begin position="152"/>
        <end position="267"/>
    </location>
</feature>
<dbReference type="PANTHER" id="PTHR35526">
    <property type="entry name" value="ANTI-SIGMA-F FACTOR RSBW-RELATED"/>
    <property type="match status" value="1"/>
</dbReference>
<evidence type="ECO:0000259" key="2">
    <source>
        <dbReference type="Pfam" id="PF13581"/>
    </source>
</evidence>
<comment type="caution">
    <text evidence="3">The sequence shown here is derived from an EMBL/GenBank/DDBJ whole genome shotgun (WGS) entry which is preliminary data.</text>
</comment>
<dbReference type="EMBL" id="JACDUT010000005">
    <property type="protein sequence ID" value="MBA2875227.1"/>
    <property type="molecule type" value="Genomic_DNA"/>
</dbReference>
<gene>
    <name evidence="3" type="ORF">HNR31_002000</name>
</gene>
<evidence type="ECO:0000313" key="4">
    <source>
        <dbReference type="Proteomes" id="UP000523087"/>
    </source>
</evidence>
<evidence type="ECO:0000256" key="1">
    <source>
        <dbReference type="ARBA" id="ARBA00022527"/>
    </source>
</evidence>
<keyword evidence="1" id="KW-0808">Transferase</keyword>
<dbReference type="Gene3D" id="3.30.565.10">
    <property type="entry name" value="Histidine kinase-like ATPase, C-terminal domain"/>
    <property type="match status" value="1"/>
</dbReference>
<proteinExistence type="predicted"/>
<sequence>MARKLGQYIGMNSKDTELFLYDSLINKTFKNASTDEARYLLYLSESLLEWGRSGEDIPAKVNTLNQNTDIINAMLKAYDIYKDELFGDLAQSEKEEPRTPEQQVVSDEKWEVYRDVIYAATQEKFLLIKEEEIEQFKKGKVVCEEEVKTRSDIPKCRNLVKEIFEEMGISKSVAMSWLLVVSEAITNIIKHAEEGKMTLVKDELTNELRFIVEDKGPGFSMKELPKTTLLAGYSTKKSLGQGFTLMMKIAKKILLFTSPRGSTLILIFELEEGKGEGLNATG</sequence>
<dbReference type="SUPFAM" id="SSF55874">
    <property type="entry name" value="ATPase domain of HSP90 chaperone/DNA topoisomerase II/histidine kinase"/>
    <property type="match status" value="1"/>
</dbReference>
<protein>
    <submittedName>
        <fullName evidence="3">Anti-sigma regulatory factor (Ser/Thr protein kinase)</fullName>
    </submittedName>
</protein>
<keyword evidence="1" id="KW-0418">Kinase</keyword>
<keyword evidence="4" id="KW-1185">Reference proteome</keyword>
<accession>A0A7V9Z700</accession>
<keyword evidence="1" id="KW-0723">Serine/threonine-protein kinase</keyword>
<evidence type="ECO:0000313" key="3">
    <source>
        <dbReference type="EMBL" id="MBA2875227.1"/>
    </source>
</evidence>
<dbReference type="Pfam" id="PF13581">
    <property type="entry name" value="HATPase_c_2"/>
    <property type="match status" value="1"/>
</dbReference>
<dbReference type="RefSeq" id="WP_258561046.1">
    <property type="nucleotide sequence ID" value="NZ_JACDUT010000005.1"/>
</dbReference>
<dbReference type="PANTHER" id="PTHR35526:SF3">
    <property type="entry name" value="ANTI-SIGMA-F FACTOR RSBW"/>
    <property type="match status" value="1"/>
</dbReference>
<dbReference type="AlphaFoldDB" id="A0A7V9Z700"/>
<dbReference type="InterPro" id="IPR003594">
    <property type="entry name" value="HATPase_dom"/>
</dbReference>
<dbReference type="Proteomes" id="UP000523087">
    <property type="component" value="Unassembled WGS sequence"/>
</dbReference>
<dbReference type="InterPro" id="IPR050267">
    <property type="entry name" value="Anti-sigma-factor_SerPK"/>
</dbReference>
<dbReference type="InterPro" id="IPR036890">
    <property type="entry name" value="HATPase_C_sf"/>
</dbReference>
<reference evidence="3 4" key="1">
    <citation type="submission" date="2020-07" db="EMBL/GenBank/DDBJ databases">
        <title>Genomic Encyclopedia of Type Strains, Phase IV (KMG-IV): sequencing the most valuable type-strain genomes for metagenomic binning, comparative biology and taxonomic classification.</title>
        <authorList>
            <person name="Goeker M."/>
        </authorList>
    </citation>
    <scope>NUCLEOTIDE SEQUENCE [LARGE SCALE GENOMIC DNA]</scope>
    <source>
        <strain evidence="3 4">DSM 15730</strain>
    </source>
</reference>
<organism evidence="3 4">
    <name type="scientific">Thermaerobacillus caldiproteolyticus</name>
    <dbReference type="NCBI Taxonomy" id="247480"/>
    <lineage>
        <taxon>Bacteria</taxon>
        <taxon>Bacillati</taxon>
        <taxon>Bacillota</taxon>
        <taxon>Bacilli</taxon>
        <taxon>Bacillales</taxon>
        <taxon>Anoxybacillaceae</taxon>
        <taxon>Thermaerobacillus</taxon>
    </lineage>
</organism>